<feature type="compositionally biased region" description="Basic residues" evidence="2">
    <location>
        <begin position="366"/>
        <end position="383"/>
    </location>
</feature>
<reference evidence="4 5" key="1">
    <citation type="journal article" date="2018" name="Genome Biol. Evol.">
        <title>Multiple Roots of Fruiting Body Formation in Amoebozoa.</title>
        <authorList>
            <person name="Hillmann F."/>
            <person name="Forbes G."/>
            <person name="Novohradska S."/>
            <person name="Ferling I."/>
            <person name="Riege K."/>
            <person name="Groth M."/>
            <person name="Westermann M."/>
            <person name="Marz M."/>
            <person name="Spaller T."/>
            <person name="Winckler T."/>
            <person name="Schaap P."/>
            <person name="Glockner G."/>
        </authorList>
    </citation>
    <scope>NUCLEOTIDE SEQUENCE [LARGE SCALE GENOMIC DNA]</scope>
    <source>
        <strain evidence="4 5">Jena</strain>
    </source>
</reference>
<feature type="domain" description="Cyclin-like" evidence="3">
    <location>
        <begin position="148"/>
        <end position="227"/>
    </location>
</feature>
<dbReference type="AlphaFoldDB" id="A0A2P6NJ15"/>
<feature type="compositionally biased region" description="Basic and acidic residues" evidence="2">
    <location>
        <begin position="349"/>
        <end position="365"/>
    </location>
</feature>
<dbReference type="PANTHER" id="PTHR10026">
    <property type="entry name" value="CYCLIN"/>
    <property type="match status" value="1"/>
</dbReference>
<organism evidence="4 5">
    <name type="scientific">Planoprotostelium fungivorum</name>
    <dbReference type="NCBI Taxonomy" id="1890364"/>
    <lineage>
        <taxon>Eukaryota</taxon>
        <taxon>Amoebozoa</taxon>
        <taxon>Evosea</taxon>
        <taxon>Variosea</taxon>
        <taxon>Cavosteliida</taxon>
        <taxon>Cavosteliaceae</taxon>
        <taxon>Planoprotostelium</taxon>
    </lineage>
</organism>
<protein>
    <recommendedName>
        <fullName evidence="3">Cyclin-like domain-containing protein</fullName>
    </recommendedName>
</protein>
<dbReference type="Gene3D" id="1.10.472.10">
    <property type="entry name" value="Cyclin-like"/>
    <property type="match status" value="2"/>
</dbReference>
<keyword evidence="5" id="KW-1185">Reference proteome</keyword>
<dbReference type="Pfam" id="PF21797">
    <property type="entry name" value="CycT2-like_C"/>
    <property type="match status" value="1"/>
</dbReference>
<dbReference type="Proteomes" id="UP000241769">
    <property type="component" value="Unassembled WGS sequence"/>
</dbReference>
<accession>A0A2P6NJ15</accession>
<feature type="compositionally biased region" description="Pro residues" evidence="2">
    <location>
        <begin position="264"/>
        <end position="276"/>
    </location>
</feature>
<dbReference type="SMART" id="SM00385">
    <property type="entry name" value="CYCLIN"/>
    <property type="match status" value="2"/>
</dbReference>
<dbReference type="GO" id="GO:0016538">
    <property type="term" value="F:cyclin-dependent protein serine/threonine kinase regulator activity"/>
    <property type="evidence" value="ECO:0007669"/>
    <property type="project" value="InterPro"/>
</dbReference>
<dbReference type="STRING" id="1890364.A0A2P6NJ15"/>
<feature type="domain" description="Cyclin-like" evidence="3">
    <location>
        <begin position="34"/>
        <end position="129"/>
    </location>
</feature>
<comment type="similarity">
    <text evidence="1">Belongs to the cyclin family.</text>
</comment>
<comment type="caution">
    <text evidence="4">The sequence shown here is derived from an EMBL/GenBank/DDBJ whole genome shotgun (WGS) entry which is preliminary data.</text>
</comment>
<dbReference type="InterPro" id="IPR006671">
    <property type="entry name" value="Cyclin_N"/>
</dbReference>
<evidence type="ECO:0000313" key="5">
    <source>
        <dbReference type="Proteomes" id="UP000241769"/>
    </source>
</evidence>
<dbReference type="InterPro" id="IPR013763">
    <property type="entry name" value="Cyclin-like_dom"/>
</dbReference>
<dbReference type="CDD" id="cd20533">
    <property type="entry name" value="CYCLIN_CCNL_rpt2"/>
    <property type="match status" value="1"/>
</dbReference>
<dbReference type="EMBL" id="MDYQ01000072">
    <property type="protein sequence ID" value="PRP83946.1"/>
    <property type="molecule type" value="Genomic_DNA"/>
</dbReference>
<dbReference type="PIRSF" id="PIRSF036580">
    <property type="entry name" value="Cyclin_L"/>
    <property type="match status" value="1"/>
</dbReference>
<feature type="compositionally biased region" description="Basic and acidic residues" evidence="2">
    <location>
        <begin position="416"/>
        <end position="463"/>
    </location>
</feature>
<feature type="compositionally biased region" description="Pro residues" evidence="2">
    <location>
        <begin position="240"/>
        <end position="249"/>
    </location>
</feature>
<proteinExistence type="inferred from homology"/>
<feature type="region of interest" description="Disordered" evidence="2">
    <location>
        <begin position="234"/>
        <end position="463"/>
    </location>
</feature>
<evidence type="ECO:0000256" key="1">
    <source>
        <dbReference type="RuleBase" id="RU000383"/>
    </source>
</evidence>
<keyword evidence="1" id="KW-0195">Cyclin</keyword>
<dbReference type="SUPFAM" id="SSF47954">
    <property type="entry name" value="Cyclin-like"/>
    <property type="match status" value="2"/>
</dbReference>
<evidence type="ECO:0000256" key="2">
    <source>
        <dbReference type="SAM" id="MobiDB-lite"/>
    </source>
</evidence>
<feature type="compositionally biased region" description="Basic and acidic residues" evidence="2">
    <location>
        <begin position="384"/>
        <end position="398"/>
    </location>
</feature>
<dbReference type="GO" id="GO:0006357">
    <property type="term" value="P:regulation of transcription by RNA polymerase II"/>
    <property type="evidence" value="ECO:0007669"/>
    <property type="project" value="InterPro"/>
</dbReference>
<dbReference type="InParanoid" id="A0A2P6NJ15"/>
<dbReference type="Pfam" id="PF00134">
    <property type="entry name" value="Cyclin_N"/>
    <property type="match status" value="1"/>
</dbReference>
<evidence type="ECO:0000313" key="4">
    <source>
        <dbReference type="EMBL" id="PRP83946.1"/>
    </source>
</evidence>
<dbReference type="OrthoDB" id="10264655at2759"/>
<gene>
    <name evidence="4" type="ORF">PROFUN_08630</name>
</gene>
<dbReference type="InterPro" id="IPR043198">
    <property type="entry name" value="Cyclin/Ssn8"/>
</dbReference>
<name>A0A2P6NJ15_9EUKA</name>
<sequence length="463" mass="54741">MTARWHYYTKQELMQNFSKQEWMEETMQRYQCCTFLQETAKHLRLPQSTTATALLYFQRFYALHRLGDFDRNLVATTCIFLSSKVEETPIKLRDVIQAAHFVRHKQDIKNEEASSIRDEILSYELDILQTIGFEVVVEHPYKIALSYVKLMQGTKDLALTAWKLVMDSYTTTLPIQFRPQVMASAAIHLASVRLKYQLPETKNNRPWYEIFEVKGEDMKEACEQILDMYTHKKIPTVDMTPPPPPPPQPSTTGQTNSSQKKESLPPPPPTPPPPPSTTTNNRPRSRDRNQKKTTSPPRSRRSKSPARDKTRSPAKNRARSPARNRNRSRSPVRSRQRSPVRGRGRSRSPPRDRNRSRSPIRERSPKRQGRGHRSQSPRRSRSPYRREKNRSRTPERNRSRSPRRRRSYTPSPSRSRSRDRDEHDKKRDRTTQERDRTTQERDRQREPRHRDNDGRRKRYHPYD</sequence>
<evidence type="ECO:0000259" key="3">
    <source>
        <dbReference type="SMART" id="SM00385"/>
    </source>
</evidence>
<dbReference type="InterPro" id="IPR036915">
    <property type="entry name" value="Cyclin-like_sf"/>
</dbReference>
<feature type="compositionally biased region" description="Basic residues" evidence="2">
    <location>
        <begin position="312"/>
        <end position="348"/>
    </location>
</feature>